<comment type="caution">
    <text evidence="2">The sequence shown here is derived from an EMBL/GenBank/DDBJ whole genome shotgun (WGS) entry which is preliminary data.</text>
</comment>
<accession>A0A6L2JUF0</accession>
<dbReference type="AlphaFoldDB" id="A0A6L2JUF0"/>
<evidence type="ECO:0000256" key="1">
    <source>
        <dbReference type="SAM" id="MobiDB-lite"/>
    </source>
</evidence>
<evidence type="ECO:0000313" key="2">
    <source>
        <dbReference type="EMBL" id="GEU39475.1"/>
    </source>
</evidence>
<organism evidence="2">
    <name type="scientific">Tanacetum cinerariifolium</name>
    <name type="common">Dalmatian daisy</name>
    <name type="synonym">Chrysanthemum cinerariifolium</name>
    <dbReference type="NCBI Taxonomy" id="118510"/>
    <lineage>
        <taxon>Eukaryota</taxon>
        <taxon>Viridiplantae</taxon>
        <taxon>Streptophyta</taxon>
        <taxon>Embryophyta</taxon>
        <taxon>Tracheophyta</taxon>
        <taxon>Spermatophyta</taxon>
        <taxon>Magnoliopsida</taxon>
        <taxon>eudicotyledons</taxon>
        <taxon>Gunneridae</taxon>
        <taxon>Pentapetalae</taxon>
        <taxon>asterids</taxon>
        <taxon>campanulids</taxon>
        <taxon>Asterales</taxon>
        <taxon>Asteraceae</taxon>
        <taxon>Asteroideae</taxon>
        <taxon>Anthemideae</taxon>
        <taxon>Anthemidinae</taxon>
        <taxon>Tanacetum</taxon>
    </lineage>
</organism>
<gene>
    <name evidence="2" type="ORF">Tci_011453</name>
</gene>
<feature type="region of interest" description="Disordered" evidence="1">
    <location>
        <begin position="32"/>
        <end position="81"/>
    </location>
</feature>
<protein>
    <submittedName>
        <fullName evidence="2">Uncharacterized protein</fullName>
    </submittedName>
</protein>
<reference evidence="2" key="1">
    <citation type="journal article" date="2019" name="Sci. Rep.">
        <title>Draft genome of Tanacetum cinerariifolium, the natural source of mosquito coil.</title>
        <authorList>
            <person name="Yamashiro T."/>
            <person name="Shiraishi A."/>
            <person name="Satake H."/>
            <person name="Nakayama K."/>
        </authorList>
    </citation>
    <scope>NUCLEOTIDE SEQUENCE</scope>
</reference>
<name>A0A6L2JUF0_TANCI</name>
<feature type="compositionally biased region" description="Basic and acidic residues" evidence="1">
    <location>
        <begin position="71"/>
        <end position="81"/>
    </location>
</feature>
<sequence length="81" mass="9574">MKKWRCVGVFEKPLEEQLCAYLPYHQRVKKDEGSRVNVKGKSTQDNVHHEKMFEVDEALDNENTRSSSWGNDRDKIYGQKM</sequence>
<dbReference type="EMBL" id="BKCJ010001178">
    <property type="protein sequence ID" value="GEU39475.1"/>
    <property type="molecule type" value="Genomic_DNA"/>
</dbReference>
<proteinExistence type="predicted"/>